<proteinExistence type="inferred from homology"/>
<sequence length="339" mass="37068">MSELSRRPDRSRLSRAGTAVVALAVASLGILLLSAPADAARPRKAPARAAAAPQPTERLLGVAVPGAPTDLREYEDLGNALGRRPEQVTFYAAWATVPDFPAADAARIAAAGAVPELTWEPWDPAAGTTQPAYALDRIAAGAHDAYLKRWARQVRSYGAPLVIRMAHEMNGSWYPWAEGVNGNEAGDYRAAWRHVVKVFRAQRVTNVSWFWAPNVPFHGSVPLAGLYPGDDVVDRVGLDGYNWGTTQSWSSWQSAEQVFGPGLAEISAFTSRPFFIGEVGSAEQGGDKGAWLRDMWAWLDRTPAVRGLTWFHFDKEADWRIWSSPGSFEAFRAGYAAFR</sequence>
<dbReference type="SUPFAM" id="SSF51445">
    <property type="entry name" value="(Trans)glycosidases"/>
    <property type="match status" value="1"/>
</dbReference>
<feature type="active site" description="Nucleophile" evidence="4">
    <location>
        <position position="278"/>
    </location>
</feature>
<dbReference type="GO" id="GO:0006080">
    <property type="term" value="P:substituted mannan metabolic process"/>
    <property type="evidence" value="ECO:0007669"/>
    <property type="project" value="InterPro"/>
</dbReference>
<evidence type="ECO:0000313" key="7">
    <source>
        <dbReference type="Proteomes" id="UP000516957"/>
    </source>
</evidence>
<keyword evidence="3 4" id="KW-0326">Glycosidase</keyword>
<keyword evidence="7" id="KW-1185">Reference proteome</keyword>
<comment type="caution">
    <text evidence="6">The sequence shown here is derived from an EMBL/GenBank/DDBJ whole genome shotgun (WGS) entry which is preliminary data.</text>
</comment>
<evidence type="ECO:0000259" key="5">
    <source>
        <dbReference type="PROSITE" id="PS51764"/>
    </source>
</evidence>
<dbReference type="AlphaFoldDB" id="A0A7Y9F3K9"/>
<accession>A0A7Y9F3K9</accession>
<dbReference type="Proteomes" id="UP000516957">
    <property type="component" value="Unassembled WGS sequence"/>
</dbReference>
<feature type="active site" description="Proton donor" evidence="4">
    <location>
        <position position="168"/>
    </location>
</feature>
<dbReference type="InterPro" id="IPR022790">
    <property type="entry name" value="GH26_dom"/>
</dbReference>
<name>A0A7Y9F3K9_9ACTN</name>
<dbReference type="PROSITE" id="PS51764">
    <property type="entry name" value="GH26"/>
    <property type="match status" value="1"/>
</dbReference>
<dbReference type="InterPro" id="IPR017853">
    <property type="entry name" value="GH"/>
</dbReference>
<evidence type="ECO:0000256" key="1">
    <source>
        <dbReference type="ARBA" id="ARBA00007754"/>
    </source>
</evidence>
<dbReference type="GO" id="GO:0016985">
    <property type="term" value="F:mannan endo-1,4-beta-mannosidase activity"/>
    <property type="evidence" value="ECO:0007669"/>
    <property type="project" value="InterPro"/>
</dbReference>
<reference evidence="6 7" key="1">
    <citation type="submission" date="2020-07" db="EMBL/GenBank/DDBJ databases">
        <title>Sequencing the genomes of 1000 actinobacteria strains.</title>
        <authorList>
            <person name="Klenk H.-P."/>
        </authorList>
    </citation>
    <scope>NUCLEOTIDE SEQUENCE [LARGE SCALE GENOMIC DNA]</scope>
    <source>
        <strain evidence="6 7">DSM 18965</strain>
    </source>
</reference>
<evidence type="ECO:0000256" key="4">
    <source>
        <dbReference type="PROSITE-ProRule" id="PRU01100"/>
    </source>
</evidence>
<dbReference type="Pfam" id="PF02156">
    <property type="entry name" value="Glyco_hydro_26"/>
    <property type="match status" value="1"/>
</dbReference>
<evidence type="ECO:0000313" key="6">
    <source>
        <dbReference type="EMBL" id="NYD58993.1"/>
    </source>
</evidence>
<keyword evidence="2 4" id="KW-0378">Hydrolase</keyword>
<protein>
    <recommendedName>
        <fullName evidence="5">GH26 domain-containing protein</fullName>
    </recommendedName>
</protein>
<dbReference type="InterPro" id="IPR000805">
    <property type="entry name" value="Glyco_hydro_26"/>
</dbReference>
<dbReference type="PANTHER" id="PTHR40079:SF4">
    <property type="entry name" value="GH26 DOMAIN-CONTAINING PROTEIN-RELATED"/>
    <property type="match status" value="1"/>
</dbReference>
<dbReference type="EMBL" id="JACCBE010000001">
    <property type="protein sequence ID" value="NYD58993.1"/>
    <property type="molecule type" value="Genomic_DNA"/>
</dbReference>
<dbReference type="Gene3D" id="3.20.20.80">
    <property type="entry name" value="Glycosidases"/>
    <property type="match status" value="1"/>
</dbReference>
<evidence type="ECO:0000256" key="2">
    <source>
        <dbReference type="ARBA" id="ARBA00022801"/>
    </source>
</evidence>
<gene>
    <name evidence="6" type="ORF">BKA08_003231</name>
</gene>
<comment type="similarity">
    <text evidence="1 4">Belongs to the glycosyl hydrolase 26 family.</text>
</comment>
<feature type="domain" description="GH26" evidence="5">
    <location>
        <begin position="40"/>
        <end position="339"/>
    </location>
</feature>
<dbReference type="RefSeq" id="WP_179616517.1">
    <property type="nucleotide sequence ID" value="NZ_CP059163.1"/>
</dbReference>
<dbReference type="PANTHER" id="PTHR40079">
    <property type="entry name" value="MANNAN ENDO-1,4-BETA-MANNOSIDASE E-RELATED"/>
    <property type="match status" value="1"/>
</dbReference>
<organism evidence="6 7">
    <name type="scientific">Nocardioides marinisabuli</name>
    <dbReference type="NCBI Taxonomy" id="419476"/>
    <lineage>
        <taxon>Bacteria</taxon>
        <taxon>Bacillati</taxon>
        <taxon>Actinomycetota</taxon>
        <taxon>Actinomycetes</taxon>
        <taxon>Propionibacteriales</taxon>
        <taxon>Nocardioidaceae</taxon>
        <taxon>Nocardioides</taxon>
    </lineage>
</organism>
<evidence type="ECO:0000256" key="3">
    <source>
        <dbReference type="ARBA" id="ARBA00023295"/>
    </source>
</evidence>